<reference evidence="2" key="2">
    <citation type="submission" date="2023-01" db="EMBL/GenBank/DDBJ databases">
        <authorList>
            <person name="Sun Q."/>
            <person name="Evtushenko L."/>
        </authorList>
    </citation>
    <scope>NUCLEOTIDE SEQUENCE</scope>
    <source>
        <strain evidence="2">VKM Ac-1020</strain>
    </source>
</reference>
<accession>A0A9W6LWL9</accession>
<gene>
    <name evidence="2" type="ORF">GCM10017576_20590</name>
</gene>
<evidence type="ECO:0008006" key="4">
    <source>
        <dbReference type="Google" id="ProtNLM"/>
    </source>
</evidence>
<keyword evidence="3" id="KW-1185">Reference proteome</keyword>
<keyword evidence="1" id="KW-0472">Membrane</keyword>
<evidence type="ECO:0000313" key="2">
    <source>
        <dbReference type="EMBL" id="GLJ61929.1"/>
    </source>
</evidence>
<dbReference type="NCBIfam" id="TIGR04088">
    <property type="entry name" value="cognate_SipW"/>
    <property type="match status" value="1"/>
</dbReference>
<dbReference type="InterPro" id="IPR023833">
    <property type="entry name" value="Signal_pept_SipW-depend-type"/>
</dbReference>
<dbReference type="RefSeq" id="WP_271173638.1">
    <property type="nucleotide sequence ID" value="NZ_BSEJ01000009.1"/>
</dbReference>
<evidence type="ECO:0000313" key="3">
    <source>
        <dbReference type="Proteomes" id="UP001142462"/>
    </source>
</evidence>
<protein>
    <recommendedName>
        <fullName evidence="4">Ribosomally synthesized peptide with SipW-like signal peptide</fullName>
    </recommendedName>
</protein>
<comment type="caution">
    <text evidence="2">The sequence shown here is derived from an EMBL/GenBank/DDBJ whole genome shotgun (WGS) entry which is preliminary data.</text>
</comment>
<dbReference type="AlphaFoldDB" id="A0A9W6LWL9"/>
<dbReference type="Proteomes" id="UP001142462">
    <property type="component" value="Unassembled WGS sequence"/>
</dbReference>
<feature type="transmembrane region" description="Helical" evidence="1">
    <location>
        <begin position="21"/>
        <end position="40"/>
    </location>
</feature>
<sequence>MARKATRDARRRALRWRRLRAVLAGGVVLGIGAAATLAAWNDTEHTTATLTAGTFGIVGATNGTTFTEHASAGAAAVLNFQVAPTAMAPGTTTYALFSVRTVNPSIAGSVLLTATDANATTGLGQYLTYGVRTVPAAQCDATTFGASTATVIPPGSPLGADAASSQSLSANGASTVNYCFAVTLPSTAPNAAQGASVTPTWQFTATSS</sequence>
<keyword evidence="1" id="KW-1133">Transmembrane helix</keyword>
<organism evidence="2 3">
    <name type="scientific">Microbacterium barkeri</name>
    <dbReference type="NCBI Taxonomy" id="33917"/>
    <lineage>
        <taxon>Bacteria</taxon>
        <taxon>Bacillati</taxon>
        <taxon>Actinomycetota</taxon>
        <taxon>Actinomycetes</taxon>
        <taxon>Micrococcales</taxon>
        <taxon>Microbacteriaceae</taxon>
        <taxon>Microbacterium</taxon>
    </lineage>
</organism>
<reference evidence="2" key="1">
    <citation type="journal article" date="2014" name="Int. J. Syst. Evol. Microbiol.">
        <title>Complete genome sequence of Corynebacterium casei LMG S-19264T (=DSM 44701T), isolated from a smear-ripened cheese.</title>
        <authorList>
            <consortium name="US DOE Joint Genome Institute (JGI-PGF)"/>
            <person name="Walter F."/>
            <person name="Albersmeier A."/>
            <person name="Kalinowski J."/>
            <person name="Ruckert C."/>
        </authorList>
    </citation>
    <scope>NUCLEOTIDE SEQUENCE</scope>
    <source>
        <strain evidence="2">VKM Ac-1020</strain>
    </source>
</reference>
<evidence type="ECO:0000256" key="1">
    <source>
        <dbReference type="SAM" id="Phobius"/>
    </source>
</evidence>
<keyword evidence="1" id="KW-0812">Transmembrane</keyword>
<name>A0A9W6LWL9_9MICO</name>
<dbReference type="EMBL" id="BSEJ01000009">
    <property type="protein sequence ID" value="GLJ61929.1"/>
    <property type="molecule type" value="Genomic_DNA"/>
</dbReference>
<proteinExistence type="predicted"/>